<dbReference type="OrthoDB" id="5865767at2759"/>
<dbReference type="InterPro" id="IPR041681">
    <property type="entry name" value="PH_9"/>
</dbReference>
<dbReference type="Gene3D" id="1.10.150.50">
    <property type="entry name" value="Transcription Factor, Ets-1"/>
    <property type="match status" value="1"/>
</dbReference>
<dbReference type="InterPro" id="IPR001849">
    <property type="entry name" value="PH_domain"/>
</dbReference>
<dbReference type="AlphaFoldDB" id="A0A8H7QHQ0"/>
<protein>
    <recommendedName>
        <fullName evidence="2">PH domain-containing protein</fullName>
    </recommendedName>
</protein>
<keyword evidence="4" id="KW-1185">Reference proteome</keyword>
<dbReference type="PROSITE" id="PS50003">
    <property type="entry name" value="PH_DOMAIN"/>
    <property type="match status" value="1"/>
</dbReference>
<sequence>MFRSQKNHPIIFVQDTNYGTISTTNEILDQLKLIRYSPHLEGVDLDRFMQMTEDKDFMQFGIRKEKDRRKLSVCARSMRSTSYSSNIHKAGQEDPIVPLTPTSDGLHLSITTPSLIDDSDSISSSSSDYGYSLRYREEEEGEQAWPNSIIKKPNHDERVHRHSLPSLPPSYRDSIDDKPRRHSYTEGCVRSVNEVKEKLPKYTCTVQKMGKVEAKVEYETPGNKPRRRIWKDVYLELVGTMLKVYQVKPTNTPSAGGYHYFATLASYYEPLKYSLLYNLSLANIKAEVAWDYTKKDHVFRIITLDGPQLLIKAQSNASVSLWIDKIASGSNIAMDLESRRMPNLDRVQVEPFEGWSSSTRLSYQEYLNEDRRRRNTDSASQILSMH</sequence>
<dbReference type="SUPFAM" id="SSF50729">
    <property type="entry name" value="PH domain-like"/>
    <property type="match status" value="1"/>
</dbReference>
<accession>A0A8H7QHQ0</accession>
<dbReference type="Gene3D" id="2.30.29.30">
    <property type="entry name" value="Pleckstrin-homology domain (PH domain)/Phosphotyrosine-binding domain (PTB)"/>
    <property type="match status" value="1"/>
</dbReference>
<dbReference type="PANTHER" id="PTHR37283:SF1">
    <property type="entry name" value="PH DOMAIN-CONTAINING PROTEIN YHR131C"/>
    <property type="match status" value="1"/>
</dbReference>
<evidence type="ECO:0000313" key="4">
    <source>
        <dbReference type="Proteomes" id="UP000603453"/>
    </source>
</evidence>
<name>A0A8H7QHQ0_9FUNG</name>
<evidence type="ECO:0000256" key="1">
    <source>
        <dbReference type="SAM" id="MobiDB-lite"/>
    </source>
</evidence>
<dbReference type="InterPro" id="IPR013761">
    <property type="entry name" value="SAM/pointed_sf"/>
</dbReference>
<dbReference type="Pfam" id="PF15410">
    <property type="entry name" value="PH_9"/>
    <property type="match status" value="1"/>
</dbReference>
<dbReference type="InterPro" id="IPR011993">
    <property type="entry name" value="PH-like_dom_sf"/>
</dbReference>
<dbReference type="Proteomes" id="UP000603453">
    <property type="component" value="Unassembled WGS sequence"/>
</dbReference>
<comment type="caution">
    <text evidence="3">The sequence shown here is derived from an EMBL/GenBank/DDBJ whole genome shotgun (WGS) entry which is preliminary data.</text>
</comment>
<gene>
    <name evidence="3" type="ORF">INT47_005685</name>
</gene>
<evidence type="ECO:0000313" key="3">
    <source>
        <dbReference type="EMBL" id="KAG2192959.1"/>
    </source>
</evidence>
<organism evidence="3 4">
    <name type="scientific">Mucor saturninus</name>
    <dbReference type="NCBI Taxonomy" id="64648"/>
    <lineage>
        <taxon>Eukaryota</taxon>
        <taxon>Fungi</taxon>
        <taxon>Fungi incertae sedis</taxon>
        <taxon>Mucoromycota</taxon>
        <taxon>Mucoromycotina</taxon>
        <taxon>Mucoromycetes</taxon>
        <taxon>Mucorales</taxon>
        <taxon>Mucorineae</taxon>
        <taxon>Mucoraceae</taxon>
        <taxon>Mucor</taxon>
    </lineage>
</organism>
<feature type="domain" description="PH" evidence="2">
    <location>
        <begin position="205"/>
        <end position="331"/>
    </location>
</feature>
<dbReference type="EMBL" id="JAEPRD010000257">
    <property type="protein sequence ID" value="KAG2192959.1"/>
    <property type="molecule type" value="Genomic_DNA"/>
</dbReference>
<reference evidence="3" key="1">
    <citation type="submission" date="2020-12" db="EMBL/GenBank/DDBJ databases">
        <title>Metabolic potential, ecology and presence of endohyphal bacteria is reflected in genomic diversity of Mucoromycotina.</title>
        <authorList>
            <person name="Muszewska A."/>
            <person name="Okrasinska A."/>
            <person name="Steczkiewicz K."/>
            <person name="Drgas O."/>
            <person name="Orlowska M."/>
            <person name="Perlinska-Lenart U."/>
            <person name="Aleksandrzak-Piekarczyk T."/>
            <person name="Szatraj K."/>
            <person name="Zielenkiewicz U."/>
            <person name="Pilsyk S."/>
            <person name="Malc E."/>
            <person name="Mieczkowski P."/>
            <person name="Kruszewska J.S."/>
            <person name="Biernat P."/>
            <person name="Pawlowska J."/>
        </authorList>
    </citation>
    <scope>NUCLEOTIDE SEQUENCE</scope>
    <source>
        <strain evidence="3">WA0000017839</strain>
    </source>
</reference>
<dbReference type="PANTHER" id="PTHR37283">
    <property type="entry name" value="PH DOMAIN-CONTAINING PROTEIN YHR131C"/>
    <property type="match status" value="1"/>
</dbReference>
<feature type="region of interest" description="Disordered" evidence="1">
    <location>
        <begin position="142"/>
        <end position="182"/>
    </location>
</feature>
<dbReference type="SMART" id="SM00233">
    <property type="entry name" value="PH"/>
    <property type="match status" value="1"/>
</dbReference>
<proteinExistence type="predicted"/>
<evidence type="ECO:0000259" key="2">
    <source>
        <dbReference type="PROSITE" id="PS50003"/>
    </source>
</evidence>